<comment type="caution">
    <text evidence="2">The sequence shown here is derived from an EMBL/GenBank/DDBJ whole genome shotgun (WGS) entry which is preliminary data.</text>
</comment>
<dbReference type="PANTHER" id="PTHR11106:SF27">
    <property type="entry name" value="MACRO DOMAIN-CONTAINING PROTEIN"/>
    <property type="match status" value="1"/>
</dbReference>
<dbReference type="InterPro" id="IPR002589">
    <property type="entry name" value="Macro_dom"/>
</dbReference>
<reference evidence="2" key="1">
    <citation type="submission" date="2023-01" db="EMBL/GenBank/DDBJ databases">
        <title>Metagenome sequencing of chrysophaentin producing Chrysophaeum taylorii.</title>
        <authorList>
            <person name="Davison J."/>
            <person name="Bewley C."/>
        </authorList>
    </citation>
    <scope>NUCLEOTIDE SEQUENCE</scope>
    <source>
        <strain evidence="2">NIES-1699</strain>
    </source>
</reference>
<evidence type="ECO:0000259" key="1">
    <source>
        <dbReference type="PROSITE" id="PS51154"/>
    </source>
</evidence>
<accession>A0AAD7UNV4</accession>
<evidence type="ECO:0000313" key="3">
    <source>
        <dbReference type="Proteomes" id="UP001230188"/>
    </source>
</evidence>
<dbReference type="EMBL" id="JAQMWT010000047">
    <property type="protein sequence ID" value="KAJ8612531.1"/>
    <property type="molecule type" value="Genomic_DNA"/>
</dbReference>
<sequence length="288" mass="30980">MVVVVRLVRGDLAKQSASALVTSANDALCGNDQPLYWRFTSRKNVDGAVREAGGPRLREACLALKALTPTPVEEGGPRRDISRWEQTAKRGASATQRCAPGDAIATRAFGALDADHVIHAVAPDSEFMYEGHYQGRPDGDKDRAYSSVPLRILARTYVSVFDRARGLRAASLAVPSLGSGVKGWRPAISAAVALDTLVQNLATGEELFGVVAFVLGDDASWVAWTRTARLLLGPAHDDTTLADQAIWHLSAVDLSADLDLSLVPELLPRPRAKSGWAGDYWKPTNNGW</sequence>
<feature type="domain" description="Macro" evidence="1">
    <location>
        <begin position="1"/>
        <end position="232"/>
    </location>
</feature>
<dbReference type="AlphaFoldDB" id="A0AAD7UNV4"/>
<dbReference type="Gene3D" id="3.40.220.10">
    <property type="entry name" value="Leucine Aminopeptidase, subunit E, domain 1"/>
    <property type="match status" value="1"/>
</dbReference>
<evidence type="ECO:0000313" key="2">
    <source>
        <dbReference type="EMBL" id="KAJ8612531.1"/>
    </source>
</evidence>
<dbReference type="InterPro" id="IPR043472">
    <property type="entry name" value="Macro_dom-like"/>
</dbReference>
<dbReference type="SMART" id="SM00506">
    <property type="entry name" value="A1pp"/>
    <property type="match status" value="1"/>
</dbReference>
<protein>
    <recommendedName>
        <fullName evidence="1">Macro domain-containing protein</fullName>
    </recommendedName>
</protein>
<gene>
    <name evidence="2" type="ORF">CTAYLR_003694</name>
</gene>
<dbReference type="PANTHER" id="PTHR11106">
    <property type="entry name" value="GANGLIOSIDE INDUCED DIFFERENTIATION ASSOCIATED PROTEIN 2-RELATED"/>
    <property type="match status" value="1"/>
</dbReference>
<dbReference type="PROSITE" id="PS51154">
    <property type="entry name" value="MACRO"/>
    <property type="match status" value="1"/>
</dbReference>
<dbReference type="Proteomes" id="UP001230188">
    <property type="component" value="Unassembled WGS sequence"/>
</dbReference>
<keyword evidence="3" id="KW-1185">Reference proteome</keyword>
<organism evidence="2 3">
    <name type="scientific">Chrysophaeum taylorii</name>
    <dbReference type="NCBI Taxonomy" id="2483200"/>
    <lineage>
        <taxon>Eukaryota</taxon>
        <taxon>Sar</taxon>
        <taxon>Stramenopiles</taxon>
        <taxon>Ochrophyta</taxon>
        <taxon>Pelagophyceae</taxon>
        <taxon>Pelagomonadales</taxon>
        <taxon>Pelagomonadaceae</taxon>
        <taxon>Chrysophaeum</taxon>
    </lineage>
</organism>
<dbReference type="SUPFAM" id="SSF52949">
    <property type="entry name" value="Macro domain-like"/>
    <property type="match status" value="1"/>
</dbReference>
<proteinExistence type="predicted"/>
<name>A0AAD7UNV4_9STRA</name>
<dbReference type="Pfam" id="PF01661">
    <property type="entry name" value="Macro"/>
    <property type="match status" value="1"/>
</dbReference>